<keyword evidence="4" id="KW-1003">Cell membrane</keyword>
<feature type="transmembrane region" description="Helical" evidence="8">
    <location>
        <begin position="97"/>
        <end position="117"/>
    </location>
</feature>
<dbReference type="Proteomes" id="UP000076335">
    <property type="component" value="Unassembled WGS sequence"/>
</dbReference>
<keyword evidence="5 8" id="KW-0812">Transmembrane</keyword>
<keyword evidence="3 8" id="KW-0813">Transport</keyword>
<proteinExistence type="inferred from homology"/>
<dbReference type="OrthoDB" id="9771188at2"/>
<evidence type="ECO:0000256" key="7">
    <source>
        <dbReference type="ARBA" id="ARBA00023136"/>
    </source>
</evidence>
<feature type="transmembrane region" description="Helical" evidence="8">
    <location>
        <begin position="204"/>
        <end position="222"/>
    </location>
</feature>
<dbReference type="Pfam" id="PF00528">
    <property type="entry name" value="BPD_transp_1"/>
    <property type="match status" value="1"/>
</dbReference>
<dbReference type="CDD" id="cd06261">
    <property type="entry name" value="TM_PBP2"/>
    <property type="match status" value="1"/>
</dbReference>
<dbReference type="PROSITE" id="PS50928">
    <property type="entry name" value="ABC_TM1"/>
    <property type="match status" value="1"/>
</dbReference>
<protein>
    <submittedName>
        <fullName evidence="10">Amino acid ABC transporter permease</fullName>
    </submittedName>
</protein>
<dbReference type="InterPro" id="IPR000515">
    <property type="entry name" value="MetI-like"/>
</dbReference>
<dbReference type="SUPFAM" id="SSF161098">
    <property type="entry name" value="MetI-like"/>
    <property type="match status" value="1"/>
</dbReference>
<evidence type="ECO:0000256" key="3">
    <source>
        <dbReference type="ARBA" id="ARBA00022448"/>
    </source>
</evidence>
<dbReference type="EMBL" id="LPVY01000003">
    <property type="protein sequence ID" value="KZB68168.1"/>
    <property type="molecule type" value="Genomic_DNA"/>
</dbReference>
<organism evidence="10 11">
    <name type="scientific">Thalassospira lucentensis</name>
    <dbReference type="NCBI Taxonomy" id="168935"/>
    <lineage>
        <taxon>Bacteria</taxon>
        <taxon>Pseudomonadati</taxon>
        <taxon>Pseudomonadota</taxon>
        <taxon>Alphaproteobacteria</taxon>
        <taxon>Rhodospirillales</taxon>
        <taxon>Thalassospiraceae</taxon>
        <taxon>Thalassospira</taxon>
    </lineage>
</organism>
<evidence type="ECO:0000256" key="8">
    <source>
        <dbReference type="RuleBase" id="RU363032"/>
    </source>
</evidence>
<comment type="subcellular location">
    <subcellularLocation>
        <location evidence="1">Cell inner membrane</location>
        <topology evidence="1">Multi-pass membrane protein</topology>
    </subcellularLocation>
    <subcellularLocation>
        <location evidence="8">Cell membrane</location>
        <topology evidence="8">Multi-pass membrane protein</topology>
    </subcellularLocation>
</comment>
<dbReference type="GO" id="GO:0022857">
    <property type="term" value="F:transmembrane transporter activity"/>
    <property type="evidence" value="ECO:0007669"/>
    <property type="project" value="InterPro"/>
</dbReference>
<dbReference type="InterPro" id="IPR010065">
    <property type="entry name" value="AA_ABC_transptr_permease_3TM"/>
</dbReference>
<evidence type="ECO:0000313" key="10">
    <source>
        <dbReference type="EMBL" id="KZB68168.1"/>
    </source>
</evidence>
<name>A0A154L9Z1_9PROT</name>
<feature type="transmembrane region" description="Helical" evidence="8">
    <location>
        <begin position="336"/>
        <end position="357"/>
    </location>
</feature>
<dbReference type="PANTHER" id="PTHR30614">
    <property type="entry name" value="MEMBRANE COMPONENT OF AMINO ACID ABC TRANSPORTER"/>
    <property type="match status" value="1"/>
</dbReference>
<evidence type="ECO:0000259" key="9">
    <source>
        <dbReference type="PROSITE" id="PS50928"/>
    </source>
</evidence>
<evidence type="ECO:0000256" key="5">
    <source>
        <dbReference type="ARBA" id="ARBA00022692"/>
    </source>
</evidence>
<feature type="transmembrane region" description="Helical" evidence="8">
    <location>
        <begin position="129"/>
        <end position="151"/>
    </location>
</feature>
<comment type="caution">
    <text evidence="10">The sequence shown here is derived from an EMBL/GenBank/DDBJ whole genome shotgun (WGS) entry which is preliminary data.</text>
</comment>
<dbReference type="RefSeq" id="WP_062949052.1">
    <property type="nucleotide sequence ID" value="NZ_LPVY01000003.1"/>
</dbReference>
<dbReference type="AlphaFoldDB" id="A0A154L9Z1"/>
<dbReference type="NCBIfam" id="TIGR01726">
    <property type="entry name" value="HEQRo_perm_3TM"/>
    <property type="match status" value="1"/>
</dbReference>
<dbReference type="PANTHER" id="PTHR30614:SF41">
    <property type="entry name" value="INNER MEMBRANE AMINO-ACID ABC TRANSPORTER PERMEASE PROTEIN YHDY"/>
    <property type="match status" value="1"/>
</dbReference>
<dbReference type="Gene3D" id="1.10.3720.10">
    <property type="entry name" value="MetI-like"/>
    <property type="match status" value="1"/>
</dbReference>
<evidence type="ECO:0000256" key="4">
    <source>
        <dbReference type="ARBA" id="ARBA00022475"/>
    </source>
</evidence>
<evidence type="ECO:0000256" key="2">
    <source>
        <dbReference type="ARBA" id="ARBA00010072"/>
    </source>
</evidence>
<feature type="domain" description="ABC transmembrane type-1" evidence="9">
    <location>
        <begin position="159"/>
        <end position="355"/>
    </location>
</feature>
<keyword evidence="7 8" id="KW-0472">Membrane</keyword>
<comment type="similarity">
    <text evidence="2">Belongs to the binding-protein-dependent transport system permease family. HisMQ subfamily.</text>
</comment>
<dbReference type="InterPro" id="IPR043429">
    <property type="entry name" value="ArtM/GltK/GlnP/TcyL/YhdX-like"/>
</dbReference>
<keyword evidence="6 8" id="KW-1133">Transmembrane helix</keyword>
<evidence type="ECO:0000256" key="1">
    <source>
        <dbReference type="ARBA" id="ARBA00004429"/>
    </source>
</evidence>
<accession>A0A154L9Z1</accession>
<dbReference type="InterPro" id="IPR035906">
    <property type="entry name" value="MetI-like_sf"/>
</dbReference>
<sequence>MADNAKLPPLPTGTFSARAVAWSKKNLFDGWFNTLLTLGSIAFLVWLIPPLVNWAIVNATLEPTIEGCAEVTGACWGFVNANLRLILFGTYPYDEQWRPLLAMIVLMGIICFSLGGVKYPSLRKAIIPMWVIGVPIIAILMWGGVLGLTYVQNSYWGGLPLTLILSAIGIIFAFPLGLLLALGRQSTMPAIKTISVVYIEVIRGVPLITVLFMASVMFPLFLPDGVTIDKLLRAQIGIILFTAAYLAEVFRGGLQAVPRGQFEAGDSLGLSYWQSMRLIILPQALRLVIPPTVNSFISMLKDTTLVVIIGLFDFLGTVKLALRSDPAWTKYYVEGYAFASAIFFLICFSMAKYSAYLEKELRKGEQR</sequence>
<feature type="transmembrane region" description="Helical" evidence="8">
    <location>
        <begin position="234"/>
        <end position="254"/>
    </location>
</feature>
<evidence type="ECO:0000313" key="11">
    <source>
        <dbReference type="Proteomes" id="UP000076335"/>
    </source>
</evidence>
<reference evidence="10 11" key="1">
    <citation type="submission" date="2015-12" db="EMBL/GenBank/DDBJ databases">
        <title>Genome sequence of Thalassospira lucentensis MCCC 1A02072.</title>
        <authorList>
            <person name="Lu L."/>
            <person name="Lai Q."/>
            <person name="Shao Z."/>
            <person name="Qian P."/>
        </authorList>
    </citation>
    <scope>NUCLEOTIDE SEQUENCE [LARGE SCALE GENOMIC DNA]</scope>
    <source>
        <strain evidence="10 11">MCCC 1A02072</strain>
    </source>
</reference>
<evidence type="ECO:0000256" key="6">
    <source>
        <dbReference type="ARBA" id="ARBA00022989"/>
    </source>
</evidence>
<feature type="transmembrane region" description="Helical" evidence="8">
    <location>
        <begin position="30"/>
        <end position="48"/>
    </location>
</feature>
<dbReference type="GO" id="GO:0043190">
    <property type="term" value="C:ATP-binding cassette (ABC) transporter complex"/>
    <property type="evidence" value="ECO:0007669"/>
    <property type="project" value="InterPro"/>
</dbReference>
<dbReference type="GO" id="GO:0006865">
    <property type="term" value="P:amino acid transport"/>
    <property type="evidence" value="ECO:0007669"/>
    <property type="project" value="TreeGrafter"/>
</dbReference>
<gene>
    <name evidence="10" type="ORF">AUP42_11960</name>
</gene>
<feature type="transmembrane region" description="Helical" evidence="8">
    <location>
        <begin position="163"/>
        <end position="183"/>
    </location>
</feature>